<dbReference type="SMART" id="SM00418">
    <property type="entry name" value="HTH_ARSR"/>
    <property type="match status" value="1"/>
</dbReference>
<dbReference type="RefSeq" id="WP_161139820.1">
    <property type="nucleotide sequence ID" value="NZ_SPKJ01000015.1"/>
</dbReference>
<dbReference type="InterPro" id="IPR001845">
    <property type="entry name" value="HTH_ArsR_DNA-bd_dom"/>
</dbReference>
<reference evidence="5" key="1">
    <citation type="submission" date="2019-03" db="EMBL/GenBank/DDBJ databases">
        <title>Afifella sp. nov., isolated from activated sludge.</title>
        <authorList>
            <person name="Li Q."/>
            <person name="Liu Y."/>
        </authorList>
    </citation>
    <scope>NUCLEOTIDE SEQUENCE</scope>
    <source>
        <strain evidence="5">L72</strain>
    </source>
</reference>
<dbReference type="Pfam" id="PF01022">
    <property type="entry name" value="HTH_5"/>
    <property type="match status" value="1"/>
</dbReference>
<dbReference type="OrthoDB" id="9804742at2"/>
<gene>
    <name evidence="5" type="ORF">E4O86_07085</name>
</gene>
<dbReference type="PROSITE" id="PS50987">
    <property type="entry name" value="HTH_ARSR_2"/>
    <property type="match status" value="1"/>
</dbReference>
<keyword evidence="1" id="KW-0805">Transcription regulation</keyword>
<name>A0A964T2Z1_9HYPH</name>
<evidence type="ECO:0000256" key="1">
    <source>
        <dbReference type="ARBA" id="ARBA00023015"/>
    </source>
</evidence>
<dbReference type="GO" id="GO:0003677">
    <property type="term" value="F:DNA binding"/>
    <property type="evidence" value="ECO:0007669"/>
    <property type="project" value="UniProtKB-KW"/>
</dbReference>
<dbReference type="Proteomes" id="UP000773614">
    <property type="component" value="Unassembled WGS sequence"/>
</dbReference>
<protein>
    <submittedName>
        <fullName evidence="5">Transcriptional regulator</fullName>
    </submittedName>
</protein>
<evidence type="ECO:0000313" key="5">
    <source>
        <dbReference type="EMBL" id="MYZ47473.1"/>
    </source>
</evidence>
<evidence type="ECO:0000259" key="4">
    <source>
        <dbReference type="PROSITE" id="PS50987"/>
    </source>
</evidence>
<feature type="domain" description="HTH arsR-type" evidence="4">
    <location>
        <begin position="3"/>
        <end position="97"/>
    </location>
</feature>
<dbReference type="InterPro" id="IPR011991">
    <property type="entry name" value="ArsR-like_HTH"/>
</dbReference>
<dbReference type="InterPro" id="IPR051081">
    <property type="entry name" value="HTH_MetalResp_TranReg"/>
</dbReference>
<dbReference type="CDD" id="cd00090">
    <property type="entry name" value="HTH_ARSR"/>
    <property type="match status" value="1"/>
</dbReference>
<dbReference type="EMBL" id="SPKJ01000015">
    <property type="protein sequence ID" value="MYZ47473.1"/>
    <property type="molecule type" value="Genomic_DNA"/>
</dbReference>
<dbReference type="InterPro" id="IPR036390">
    <property type="entry name" value="WH_DNA-bd_sf"/>
</dbReference>
<organism evidence="5 6">
    <name type="scientific">Propylenella binzhouense</name>
    <dbReference type="NCBI Taxonomy" id="2555902"/>
    <lineage>
        <taxon>Bacteria</taxon>
        <taxon>Pseudomonadati</taxon>
        <taxon>Pseudomonadota</taxon>
        <taxon>Alphaproteobacteria</taxon>
        <taxon>Hyphomicrobiales</taxon>
        <taxon>Propylenellaceae</taxon>
        <taxon>Propylenella</taxon>
    </lineage>
</organism>
<dbReference type="InterPro" id="IPR036388">
    <property type="entry name" value="WH-like_DNA-bd_sf"/>
</dbReference>
<keyword evidence="2" id="KW-0238">DNA-binding</keyword>
<evidence type="ECO:0000313" key="6">
    <source>
        <dbReference type="Proteomes" id="UP000773614"/>
    </source>
</evidence>
<dbReference type="GO" id="GO:0003700">
    <property type="term" value="F:DNA-binding transcription factor activity"/>
    <property type="evidence" value="ECO:0007669"/>
    <property type="project" value="InterPro"/>
</dbReference>
<keyword evidence="3" id="KW-0804">Transcription</keyword>
<accession>A0A964T2Z1</accession>
<dbReference type="PRINTS" id="PR00778">
    <property type="entry name" value="HTHARSR"/>
</dbReference>
<dbReference type="SUPFAM" id="SSF46785">
    <property type="entry name" value="Winged helix' DNA-binding domain"/>
    <property type="match status" value="1"/>
</dbReference>
<evidence type="ECO:0000256" key="2">
    <source>
        <dbReference type="ARBA" id="ARBA00023125"/>
    </source>
</evidence>
<dbReference type="PANTHER" id="PTHR33154:SF15">
    <property type="entry name" value="REGULATORY PROTEIN ARSR"/>
    <property type="match status" value="1"/>
</dbReference>
<keyword evidence="6" id="KW-1185">Reference proteome</keyword>
<comment type="caution">
    <text evidence="5">The sequence shown here is derived from an EMBL/GenBank/DDBJ whole genome shotgun (WGS) entry which is preliminary data.</text>
</comment>
<dbReference type="Gene3D" id="1.10.10.10">
    <property type="entry name" value="Winged helix-like DNA-binding domain superfamily/Winged helix DNA-binding domain"/>
    <property type="match status" value="1"/>
</dbReference>
<sequence length="114" mass="12678">MTGEHDAEARFCEQLRALGHPARLAILRALEERSRCCCGDFCRDLPLAQSTVSQHLKVLTESGLVRLERAGLRSNYTLDLQALFQLRAALDRVLAARAAPAEEEVRAEIGQCRC</sequence>
<dbReference type="AlphaFoldDB" id="A0A964T2Z1"/>
<proteinExistence type="predicted"/>
<dbReference type="NCBIfam" id="NF033788">
    <property type="entry name" value="HTH_metalloreg"/>
    <property type="match status" value="1"/>
</dbReference>
<dbReference type="PANTHER" id="PTHR33154">
    <property type="entry name" value="TRANSCRIPTIONAL REGULATOR, ARSR FAMILY"/>
    <property type="match status" value="1"/>
</dbReference>
<evidence type="ECO:0000256" key="3">
    <source>
        <dbReference type="ARBA" id="ARBA00023163"/>
    </source>
</evidence>